<dbReference type="AlphaFoldDB" id="A0A381WXL8"/>
<dbReference type="EMBL" id="UINC01013212">
    <property type="protein sequence ID" value="SVA57255.1"/>
    <property type="molecule type" value="Genomic_DNA"/>
</dbReference>
<organism evidence="2">
    <name type="scientific">marine metagenome</name>
    <dbReference type="NCBI Taxonomy" id="408172"/>
    <lineage>
        <taxon>unclassified sequences</taxon>
        <taxon>metagenomes</taxon>
        <taxon>ecological metagenomes</taxon>
    </lineage>
</organism>
<name>A0A381WXL8_9ZZZZ</name>
<evidence type="ECO:0000256" key="1">
    <source>
        <dbReference type="SAM" id="Phobius"/>
    </source>
</evidence>
<keyword evidence="1" id="KW-0812">Transmembrane</keyword>
<keyword evidence="1" id="KW-0472">Membrane</keyword>
<sequence>MGDITDEPSYQPDADPDEITIDNAYKTRWIWYHTILGILMLIINILLIAILTLLAIKL</sequence>
<evidence type="ECO:0000313" key="2">
    <source>
        <dbReference type="EMBL" id="SVA57255.1"/>
    </source>
</evidence>
<feature type="transmembrane region" description="Helical" evidence="1">
    <location>
        <begin position="30"/>
        <end position="56"/>
    </location>
</feature>
<proteinExistence type="predicted"/>
<accession>A0A381WXL8</accession>
<protein>
    <submittedName>
        <fullName evidence="2">Uncharacterized protein</fullName>
    </submittedName>
</protein>
<keyword evidence="1" id="KW-1133">Transmembrane helix</keyword>
<reference evidence="2" key="1">
    <citation type="submission" date="2018-05" db="EMBL/GenBank/DDBJ databases">
        <authorList>
            <person name="Lanie J.A."/>
            <person name="Ng W.-L."/>
            <person name="Kazmierczak K.M."/>
            <person name="Andrzejewski T.M."/>
            <person name="Davidsen T.M."/>
            <person name="Wayne K.J."/>
            <person name="Tettelin H."/>
            <person name="Glass J.I."/>
            <person name="Rusch D."/>
            <person name="Podicherti R."/>
            <person name="Tsui H.-C.T."/>
            <person name="Winkler M.E."/>
        </authorList>
    </citation>
    <scope>NUCLEOTIDE SEQUENCE</scope>
</reference>
<gene>
    <name evidence="2" type="ORF">METZ01_LOCUS110109</name>
</gene>